<feature type="transmembrane region" description="Helical" evidence="2">
    <location>
        <begin position="210"/>
        <end position="227"/>
    </location>
</feature>
<keyword evidence="4" id="KW-1185">Reference proteome</keyword>
<protein>
    <recommendedName>
        <fullName evidence="5">O-antigen ligase</fullName>
    </recommendedName>
</protein>
<evidence type="ECO:0000256" key="1">
    <source>
        <dbReference type="SAM" id="MobiDB-lite"/>
    </source>
</evidence>
<reference evidence="3" key="1">
    <citation type="journal article" date="2014" name="Int. J. Syst. Evol. Microbiol.">
        <title>Complete genome sequence of Corynebacterium casei LMG S-19264T (=DSM 44701T), isolated from a smear-ripened cheese.</title>
        <authorList>
            <consortium name="US DOE Joint Genome Institute (JGI-PGF)"/>
            <person name="Walter F."/>
            <person name="Albersmeier A."/>
            <person name="Kalinowski J."/>
            <person name="Ruckert C."/>
        </authorList>
    </citation>
    <scope>NUCLEOTIDE SEQUENCE</scope>
    <source>
        <strain evidence="3">VKM Ac-1447</strain>
    </source>
</reference>
<feature type="transmembrane region" description="Helical" evidence="2">
    <location>
        <begin position="166"/>
        <end position="198"/>
    </location>
</feature>
<dbReference type="AlphaFoldDB" id="A0A9W6HHK1"/>
<evidence type="ECO:0000313" key="4">
    <source>
        <dbReference type="Proteomes" id="UP001142317"/>
    </source>
</evidence>
<dbReference type="RefSeq" id="WP_210006180.1">
    <property type="nucleotide sequence ID" value="NZ_BSEO01000007.1"/>
</dbReference>
<feature type="region of interest" description="Disordered" evidence="1">
    <location>
        <begin position="407"/>
        <end position="430"/>
    </location>
</feature>
<reference evidence="3" key="2">
    <citation type="submission" date="2023-01" db="EMBL/GenBank/DDBJ databases">
        <authorList>
            <person name="Sun Q."/>
            <person name="Evtushenko L."/>
        </authorList>
    </citation>
    <scope>NUCLEOTIDE SEQUENCE</scope>
    <source>
        <strain evidence="3">VKM Ac-1447</strain>
    </source>
</reference>
<dbReference type="Proteomes" id="UP001142317">
    <property type="component" value="Unassembled WGS sequence"/>
</dbReference>
<name>A0A9W6HHK1_9MICO</name>
<gene>
    <name evidence="3" type="ORF">GCM10017586_16410</name>
</gene>
<comment type="caution">
    <text evidence="3">The sequence shown here is derived from an EMBL/GenBank/DDBJ whole genome shotgun (WGS) entry which is preliminary data.</text>
</comment>
<feature type="transmembrane region" description="Helical" evidence="2">
    <location>
        <begin position="108"/>
        <end position="130"/>
    </location>
</feature>
<dbReference type="EMBL" id="BSEO01000007">
    <property type="protein sequence ID" value="GLJ79958.1"/>
    <property type="molecule type" value="Genomic_DNA"/>
</dbReference>
<feature type="transmembrane region" description="Helical" evidence="2">
    <location>
        <begin position="63"/>
        <end position="88"/>
    </location>
</feature>
<keyword evidence="2" id="KW-0472">Membrane</keyword>
<proteinExistence type="predicted"/>
<keyword evidence="2" id="KW-1133">Transmembrane helix</keyword>
<keyword evidence="2" id="KW-0812">Transmembrane</keyword>
<organism evidence="3 4">
    <name type="scientific">Microbacterium imperiale</name>
    <dbReference type="NCBI Taxonomy" id="33884"/>
    <lineage>
        <taxon>Bacteria</taxon>
        <taxon>Bacillati</taxon>
        <taxon>Actinomycetota</taxon>
        <taxon>Actinomycetes</taxon>
        <taxon>Micrococcales</taxon>
        <taxon>Microbacteriaceae</taxon>
        <taxon>Microbacterium</taxon>
    </lineage>
</organism>
<sequence length="430" mass="45619">MTPVRARAHATPPWRDLALAAVLASLIAIRIPGPGTPLLFAFGLLCIAFLGPLIASRREYQPWILLFLAGVGGASVAIIVNGAAVSSIPTSQPFRLLVYTGALVAWKTIWRCTWQSMTAGIAIGIGALWLQTANTGSPEATWKYALAFPVCLMVLLFVDSTKRGSLLAGFCVATLAITALFFAHRTMALILIAALVIWSVARRRQQLSRTALFLCAGAFLAIAQVLISSVPQLAEDGALGATLQRSFAQNQERSSNVILGGRSELPVSLSAALESPVLGSGMTPQADTDILNRATGFAQELGVAVNDATLRTWINPSSGAVSAHSAIMEFWIVGGALGLIVGIVMVIAFARALRPNRSLITGSLGFTFLLTCSLWDLFFSPYLTGRDLVLAFAVCLVGASVSQDRKAESEPRASGPDFPTPHEPLRSTFV</sequence>
<feature type="transmembrane region" description="Helical" evidence="2">
    <location>
        <begin position="359"/>
        <end position="378"/>
    </location>
</feature>
<feature type="transmembrane region" description="Helical" evidence="2">
    <location>
        <begin position="38"/>
        <end position="56"/>
    </location>
</feature>
<feature type="transmembrane region" description="Helical" evidence="2">
    <location>
        <begin position="142"/>
        <end position="160"/>
    </location>
</feature>
<accession>A0A9W6HHK1</accession>
<evidence type="ECO:0000313" key="3">
    <source>
        <dbReference type="EMBL" id="GLJ79958.1"/>
    </source>
</evidence>
<feature type="transmembrane region" description="Helical" evidence="2">
    <location>
        <begin position="330"/>
        <end position="352"/>
    </location>
</feature>
<evidence type="ECO:0000256" key="2">
    <source>
        <dbReference type="SAM" id="Phobius"/>
    </source>
</evidence>
<evidence type="ECO:0008006" key="5">
    <source>
        <dbReference type="Google" id="ProtNLM"/>
    </source>
</evidence>